<evidence type="ECO:0000256" key="1">
    <source>
        <dbReference type="ARBA" id="ARBA00001946"/>
    </source>
</evidence>
<dbReference type="InterPro" id="IPR000506">
    <property type="entry name" value="KARI_C"/>
</dbReference>
<name>A0A2V3ISP5_9FLOR</name>
<proteinExistence type="inferred from homology"/>
<sequence length="520" mass="56605">MMAAPSVLEERAKAADFNTKCFKKERIELAGTVEYIVRGGRDIFSSLPAAFSSVKQVGVIGWGSQGPAQSQNLRDSFQDAGVDAKVVVGLRDGSASMANARKAGFTEENGTLGEMYKVISESDLVILLISDAATANCYKKVFDAMKPGATLGLSHGFLLGHMDTIGETFPKDMNVILVAPKGMGPSVRKLYVQGKTENGAGINCSFAVEQDTDGHATDLAIGWAVAIGAPFSFQTTLRNEYRSDIFGERCILLGAIHGICESLWRRFVMDKGMDEEEAFLRSTECITGPVSRVISKRGIKAVYTDMNEEDRAIFAQAYCASYEPAYEIIIECYEDVACGNEIRSVIAAGNRAKRFPVISPIDGTRMWKVGQVVRSKRSERSDDLIDPFAAGVYCATMMAQIDVLMEKGHVLSEIINESVIESVDSLSPYLHARGVAYMVFNCSFTAATGSKKWAPRFDYNLSQRAYTAIDNGDALDMKRLDDFLNHSIHPAIIECAKLRPSVDIALTGLGEDDAARAALS</sequence>
<evidence type="ECO:0000313" key="13">
    <source>
        <dbReference type="EMBL" id="PXF45141.1"/>
    </source>
</evidence>
<feature type="domain" description="KARI N-terminal Rossmann" evidence="12">
    <location>
        <begin position="37"/>
        <end position="235"/>
    </location>
</feature>
<dbReference type="GO" id="GO:0009097">
    <property type="term" value="P:isoleucine biosynthetic process"/>
    <property type="evidence" value="ECO:0007669"/>
    <property type="project" value="UniProtKB-UniPathway"/>
</dbReference>
<evidence type="ECO:0000256" key="5">
    <source>
        <dbReference type="ARBA" id="ARBA00022605"/>
    </source>
</evidence>
<keyword evidence="7" id="KW-0460">Magnesium</keyword>
<keyword evidence="6" id="KW-0479">Metal-binding</keyword>
<keyword evidence="14" id="KW-1185">Reference proteome</keyword>
<dbReference type="Pfam" id="PF07991">
    <property type="entry name" value="KARI_N"/>
    <property type="match status" value="1"/>
</dbReference>
<dbReference type="InterPro" id="IPR036291">
    <property type="entry name" value="NAD(P)-bd_dom_sf"/>
</dbReference>
<comment type="pathway">
    <text evidence="2">Amino-acid biosynthesis; L-valine biosynthesis; L-valine from pyruvate: step 2/4.</text>
</comment>
<evidence type="ECO:0000256" key="7">
    <source>
        <dbReference type="ARBA" id="ARBA00022842"/>
    </source>
</evidence>
<organism evidence="13 14">
    <name type="scientific">Gracilariopsis chorda</name>
    <dbReference type="NCBI Taxonomy" id="448386"/>
    <lineage>
        <taxon>Eukaryota</taxon>
        <taxon>Rhodophyta</taxon>
        <taxon>Florideophyceae</taxon>
        <taxon>Rhodymeniophycidae</taxon>
        <taxon>Gracilariales</taxon>
        <taxon>Gracilariaceae</taxon>
        <taxon>Gracilariopsis</taxon>
    </lineage>
</organism>
<dbReference type="SUPFAM" id="SSF48179">
    <property type="entry name" value="6-phosphogluconate dehydrogenase C-terminal domain-like"/>
    <property type="match status" value="1"/>
</dbReference>
<evidence type="ECO:0000256" key="8">
    <source>
        <dbReference type="ARBA" id="ARBA00023002"/>
    </source>
</evidence>
<dbReference type="PROSITE" id="PS51850">
    <property type="entry name" value="KARI_N"/>
    <property type="match status" value="1"/>
</dbReference>
<dbReference type="OrthoDB" id="10255643at2759"/>
<keyword evidence="13" id="KW-0413">Isomerase</keyword>
<keyword evidence="5" id="KW-0028">Amino-acid biosynthesis</keyword>
<accession>A0A2V3ISP5</accession>
<gene>
    <name evidence="13" type="ORF">BWQ96_05115</name>
</gene>
<dbReference type="PANTHER" id="PTHR21371">
    <property type="entry name" value="KETOL-ACID REDUCTOISOMERASE, MITOCHONDRIAL"/>
    <property type="match status" value="1"/>
</dbReference>
<comment type="caution">
    <text evidence="13">The sequence shown here is derived from an EMBL/GenBank/DDBJ whole genome shotgun (WGS) entry which is preliminary data.</text>
</comment>
<dbReference type="GO" id="GO:0004455">
    <property type="term" value="F:ketol-acid reductoisomerase activity"/>
    <property type="evidence" value="ECO:0007669"/>
    <property type="project" value="InterPro"/>
</dbReference>
<dbReference type="UniPathway" id="UPA00047">
    <property type="reaction ID" value="UER00056"/>
</dbReference>
<dbReference type="SUPFAM" id="SSF51735">
    <property type="entry name" value="NAD(P)-binding Rossmann-fold domains"/>
    <property type="match status" value="1"/>
</dbReference>
<dbReference type="EMBL" id="NBIV01000069">
    <property type="protein sequence ID" value="PXF45141.1"/>
    <property type="molecule type" value="Genomic_DNA"/>
</dbReference>
<evidence type="ECO:0000256" key="9">
    <source>
        <dbReference type="ARBA" id="ARBA00023304"/>
    </source>
</evidence>
<evidence type="ECO:0000313" key="14">
    <source>
        <dbReference type="Proteomes" id="UP000247409"/>
    </source>
</evidence>
<dbReference type="InterPro" id="IPR008927">
    <property type="entry name" value="6-PGluconate_DH-like_C_sf"/>
</dbReference>
<comment type="pathway">
    <text evidence="3">Amino-acid biosynthesis; L-isoleucine biosynthesis; L-isoleucine from 2-oxobutanoate: step 2/4.</text>
</comment>
<evidence type="ECO:0000256" key="2">
    <source>
        <dbReference type="ARBA" id="ARBA00004864"/>
    </source>
</evidence>
<keyword evidence="9" id="KW-0100">Branched-chain amino acid biosynthesis</keyword>
<evidence type="ECO:0000259" key="12">
    <source>
        <dbReference type="PROSITE" id="PS51850"/>
    </source>
</evidence>
<dbReference type="Gene3D" id="1.10.1040.10">
    <property type="entry name" value="N-(1-d-carboxylethyl)-l-norvaline Dehydrogenase, domain 2"/>
    <property type="match status" value="1"/>
</dbReference>
<dbReference type="UniPathway" id="UPA00049">
    <property type="reaction ID" value="UER00060"/>
</dbReference>
<protein>
    <recommendedName>
        <fullName evidence="11">Acetohydroxy-acid reductoisomerase</fullName>
    </recommendedName>
    <alternativeName>
        <fullName evidence="10">Alpha-keto-beta-hydroxylacyl reductoisomerase</fullName>
    </alternativeName>
</protein>
<keyword evidence="8" id="KW-0560">Oxidoreductase</keyword>
<dbReference type="GO" id="GO:0016853">
    <property type="term" value="F:isomerase activity"/>
    <property type="evidence" value="ECO:0007669"/>
    <property type="project" value="UniProtKB-KW"/>
</dbReference>
<comment type="cofactor">
    <cofactor evidence="1">
        <name>Mg(2+)</name>
        <dbReference type="ChEBI" id="CHEBI:18420"/>
    </cofactor>
</comment>
<dbReference type="STRING" id="448386.A0A2V3ISP5"/>
<evidence type="ECO:0000256" key="11">
    <source>
        <dbReference type="ARBA" id="ARBA00030593"/>
    </source>
</evidence>
<dbReference type="Proteomes" id="UP000247409">
    <property type="component" value="Unassembled WGS sequence"/>
</dbReference>
<evidence type="ECO:0000256" key="3">
    <source>
        <dbReference type="ARBA" id="ARBA00004885"/>
    </source>
</evidence>
<dbReference type="GO" id="GO:0009099">
    <property type="term" value="P:L-valine biosynthetic process"/>
    <property type="evidence" value="ECO:0007669"/>
    <property type="project" value="UniProtKB-UniPathway"/>
</dbReference>
<evidence type="ECO:0000256" key="10">
    <source>
        <dbReference type="ARBA" id="ARBA00030209"/>
    </source>
</evidence>
<reference evidence="13 14" key="1">
    <citation type="journal article" date="2018" name="Mol. Biol. Evol.">
        <title>Analysis of the draft genome of the red seaweed Gracilariopsis chorda provides insights into genome size evolution in Rhodophyta.</title>
        <authorList>
            <person name="Lee J."/>
            <person name="Yang E.C."/>
            <person name="Graf L."/>
            <person name="Yang J.H."/>
            <person name="Qiu H."/>
            <person name="Zel Zion U."/>
            <person name="Chan C.X."/>
            <person name="Stephens T.G."/>
            <person name="Weber A.P.M."/>
            <person name="Boo G.H."/>
            <person name="Boo S.M."/>
            <person name="Kim K.M."/>
            <person name="Shin Y."/>
            <person name="Jung M."/>
            <person name="Lee S.J."/>
            <person name="Yim H.S."/>
            <person name="Lee J.H."/>
            <person name="Bhattacharya D."/>
            <person name="Yoon H.S."/>
        </authorList>
    </citation>
    <scope>NUCLEOTIDE SEQUENCE [LARGE SCALE GENOMIC DNA]</scope>
    <source>
        <strain evidence="13 14">SKKU-2015</strain>
        <tissue evidence="13">Whole body</tissue>
    </source>
</reference>
<dbReference type="AlphaFoldDB" id="A0A2V3ISP5"/>
<dbReference type="Pfam" id="PF01450">
    <property type="entry name" value="KARI_C"/>
    <property type="match status" value="1"/>
</dbReference>
<evidence type="ECO:0000256" key="6">
    <source>
        <dbReference type="ARBA" id="ARBA00022723"/>
    </source>
</evidence>
<comment type="similarity">
    <text evidence="4">Belongs to the ketol-acid reductoisomerase family.</text>
</comment>
<dbReference type="InterPro" id="IPR013116">
    <property type="entry name" value="KARI_N"/>
</dbReference>
<dbReference type="PANTHER" id="PTHR21371:SF1">
    <property type="entry name" value="KETOL-ACID REDUCTOISOMERASE, MITOCHONDRIAL"/>
    <property type="match status" value="1"/>
</dbReference>
<evidence type="ECO:0000256" key="4">
    <source>
        <dbReference type="ARBA" id="ARBA00010318"/>
    </source>
</evidence>
<dbReference type="InterPro" id="IPR013328">
    <property type="entry name" value="6PGD_dom2"/>
</dbReference>
<dbReference type="GO" id="GO:0046872">
    <property type="term" value="F:metal ion binding"/>
    <property type="evidence" value="ECO:0007669"/>
    <property type="project" value="UniProtKB-KW"/>
</dbReference>
<dbReference type="InterPro" id="IPR013023">
    <property type="entry name" value="KARI"/>
</dbReference>
<dbReference type="Gene3D" id="3.40.50.720">
    <property type="entry name" value="NAD(P)-binding Rossmann-like Domain"/>
    <property type="match status" value="1"/>
</dbReference>